<comment type="caution">
    <text evidence="3">The sequence shown here is derived from an EMBL/GenBank/DDBJ whole genome shotgun (WGS) entry which is preliminary data.</text>
</comment>
<accession>A0AAD6XYS5</accession>
<organism evidence="3 4">
    <name type="scientific">Mycena pura</name>
    <dbReference type="NCBI Taxonomy" id="153505"/>
    <lineage>
        <taxon>Eukaryota</taxon>
        <taxon>Fungi</taxon>
        <taxon>Dikarya</taxon>
        <taxon>Basidiomycota</taxon>
        <taxon>Agaricomycotina</taxon>
        <taxon>Agaricomycetes</taxon>
        <taxon>Agaricomycetidae</taxon>
        <taxon>Agaricales</taxon>
        <taxon>Marasmiineae</taxon>
        <taxon>Mycenaceae</taxon>
        <taxon>Mycena</taxon>
    </lineage>
</organism>
<protein>
    <submittedName>
        <fullName evidence="3">Uncharacterized protein</fullName>
    </submittedName>
</protein>
<gene>
    <name evidence="3" type="ORF">GGX14DRAFT_581057</name>
</gene>
<evidence type="ECO:0000256" key="1">
    <source>
        <dbReference type="SAM" id="Coils"/>
    </source>
</evidence>
<dbReference type="AlphaFoldDB" id="A0AAD6XYS5"/>
<dbReference type="Proteomes" id="UP001219525">
    <property type="component" value="Unassembled WGS sequence"/>
</dbReference>
<proteinExistence type="predicted"/>
<dbReference type="EMBL" id="JARJCW010000198">
    <property type="protein sequence ID" value="KAJ7187479.1"/>
    <property type="molecule type" value="Genomic_DNA"/>
</dbReference>
<sequence length="433" mass="46885">MRAASAQTAVEAARAPSAVTAYALLTSESNSGSHRPASSNSKLEVSAEILRVLKSMPCWNWAINTEIGGVQHPLAQFTATSWATTDPSAMPSTVTDESMVAWQAAAFPPESRTDPRASSAGADSYSLPPATNPFSALYPLEPPVLPSHAHLYPNIHAATAPDAWCAHVLRSFQPPDEDLRSTASVFDHGSDLGIYKHSFAASSSSSLSSHWVPEATTESNFTLGAHMEFPNECRRNPVFLHRRLFRRHLGYEFVFITVSEFVFIAVSVRPVSRCLLAVSETKARLKEAKTSLKSQTARSAAQQLVSLERDLGDAQHALAQAKAEVNVSVVSYAVQLCDRLCINQTHLVKFALPVRARRRWRAQQLLTARITPRISRTRVTVALPIAGTLRTPSSHPATCSTPVTQAPCPPASPPAPPPRAARPKRNLKPSAKG</sequence>
<reference evidence="3" key="1">
    <citation type="submission" date="2023-03" db="EMBL/GenBank/DDBJ databases">
        <title>Massive genome expansion in bonnet fungi (Mycena s.s.) driven by repeated elements and novel gene families across ecological guilds.</title>
        <authorList>
            <consortium name="Lawrence Berkeley National Laboratory"/>
            <person name="Harder C.B."/>
            <person name="Miyauchi S."/>
            <person name="Viragh M."/>
            <person name="Kuo A."/>
            <person name="Thoen E."/>
            <person name="Andreopoulos B."/>
            <person name="Lu D."/>
            <person name="Skrede I."/>
            <person name="Drula E."/>
            <person name="Henrissat B."/>
            <person name="Morin E."/>
            <person name="Kohler A."/>
            <person name="Barry K."/>
            <person name="LaButti K."/>
            <person name="Morin E."/>
            <person name="Salamov A."/>
            <person name="Lipzen A."/>
            <person name="Mereny Z."/>
            <person name="Hegedus B."/>
            <person name="Baldrian P."/>
            <person name="Stursova M."/>
            <person name="Weitz H."/>
            <person name="Taylor A."/>
            <person name="Grigoriev I.V."/>
            <person name="Nagy L.G."/>
            <person name="Martin F."/>
            <person name="Kauserud H."/>
        </authorList>
    </citation>
    <scope>NUCLEOTIDE SEQUENCE</scope>
    <source>
        <strain evidence="3">9144</strain>
    </source>
</reference>
<evidence type="ECO:0000313" key="3">
    <source>
        <dbReference type="EMBL" id="KAJ7187479.1"/>
    </source>
</evidence>
<feature type="coiled-coil region" evidence="1">
    <location>
        <begin position="278"/>
        <end position="324"/>
    </location>
</feature>
<evidence type="ECO:0000313" key="4">
    <source>
        <dbReference type="Proteomes" id="UP001219525"/>
    </source>
</evidence>
<feature type="compositionally biased region" description="Polar residues" evidence="2">
    <location>
        <begin position="390"/>
        <end position="404"/>
    </location>
</feature>
<feature type="region of interest" description="Disordered" evidence="2">
    <location>
        <begin position="390"/>
        <end position="433"/>
    </location>
</feature>
<feature type="compositionally biased region" description="Pro residues" evidence="2">
    <location>
        <begin position="407"/>
        <end position="420"/>
    </location>
</feature>
<keyword evidence="1" id="KW-0175">Coiled coil</keyword>
<keyword evidence="4" id="KW-1185">Reference proteome</keyword>
<name>A0AAD6XYS5_9AGAR</name>
<evidence type="ECO:0000256" key="2">
    <source>
        <dbReference type="SAM" id="MobiDB-lite"/>
    </source>
</evidence>